<organism evidence="1 2">
    <name type="scientific">Tritrichomonas musculus</name>
    <dbReference type="NCBI Taxonomy" id="1915356"/>
    <lineage>
        <taxon>Eukaryota</taxon>
        <taxon>Metamonada</taxon>
        <taxon>Parabasalia</taxon>
        <taxon>Tritrichomonadida</taxon>
        <taxon>Tritrichomonadidae</taxon>
        <taxon>Tritrichomonas</taxon>
    </lineage>
</organism>
<dbReference type="InterPro" id="IPR053139">
    <property type="entry name" value="Surface_bspA-like"/>
</dbReference>
<evidence type="ECO:0000313" key="2">
    <source>
        <dbReference type="Proteomes" id="UP001470230"/>
    </source>
</evidence>
<evidence type="ECO:0008006" key="3">
    <source>
        <dbReference type="Google" id="ProtNLM"/>
    </source>
</evidence>
<reference evidence="1 2" key="1">
    <citation type="submission" date="2024-04" db="EMBL/GenBank/DDBJ databases">
        <title>Tritrichomonas musculus Genome.</title>
        <authorList>
            <person name="Alves-Ferreira E."/>
            <person name="Grigg M."/>
            <person name="Lorenzi H."/>
            <person name="Galac M."/>
        </authorList>
    </citation>
    <scope>NUCLEOTIDE SEQUENCE [LARGE SCALE GENOMIC DNA]</scope>
    <source>
        <strain evidence="1 2">EAF2021</strain>
    </source>
</reference>
<protein>
    <recommendedName>
        <fullName evidence="3">Leucine Rich Repeat family protein</fullName>
    </recommendedName>
</protein>
<dbReference type="SUPFAM" id="SSF52058">
    <property type="entry name" value="L domain-like"/>
    <property type="match status" value="1"/>
</dbReference>
<sequence length="1064" mass="119356">MEIEAFIRKMKDIYSALIEFIDADDDSNPEFDTLIKLFEKHEILENKEEVRLLFLLISKISDNHHRTSNFFDKLEKIFRFLIKDAPSYITDFIPDYTSYNKRIIFLLFDKKLIKPDESFINSYLQKKSIENKFYYLYPKIKEFLEEAKQKEIEKEIFEKFDEDIFNFEKKCQIGENDSYICSLIRSDSVEEFISFVNRANMSLSSQIKPSIFETNSYLNYYTNTTLIEYAAFFGSIQIIQYLQYNKVSLTFSLWFYAIHSKNAELIHLLEENKVEPEKKKPFFFSLETFKNVLQESIICHHNDIANYIKDNLYEKTQTNDQDQFDDDLISTIVNSLNFFFFPSEIESMICRPNNKNRFQLYQLCFSLTKISIPSSVTSIGDHAFDGCSKITQISIPSSVTTFGDHVFDGILTIEIIGDIKSIPNNLFAECSSLTKITISSSVSSLGDYSFYECTSLVNINVPPSVTSIGDSCFCRCSKLTEISIPSSVTSISDSCFCGCSSLTEISIPSSVTSIGDYCFCGCSSLTEISIPSSVTSIGDFCFCGCSSLTEISIPSSVTSIGDSCFCGCSSLTEISIPSSVTSIGDSCFCRCSKLTKIQIPSSVTSIGDSCFCRCSSLTEISIPSSVASIGDSCFCRCSKLTKIQIPPSVTSLSNSCFCGCSSLTDIRIPSSVTSIGDSCFYGCSKLAKIQIPPSITRISNSCFCGCSSLTEISIPSSITSIGHNAFNGCSSLTKISIPSYVASIGNFAFLGCSLLEQISFENPSSITSVGLLAFSECPSLELSSIYSSIGDKALAKNFQSDILNKKIYKKLIEINKEILDKQIKFYDQHDLIKKLNKTVIFGGLGSGKTSLCCVLSGKDVKIKCDYRISRLICEENSNIFNCPDVMIDESNKFAFIESHLFDDVYGNQNNKEYSTNYLLNEAKVKVILVISADMILCNRGICAQGVFEKFDKIFPKLNDSEKKAVAVVISTDNYHERCYYIEHIHSEATCEAARKWCRYLENHLEQVFLMPQASKHDDGKSYDFEDKYKILDFIKSDELISPKLELLLSPVAKQAITLLQIGSE</sequence>
<proteinExistence type="predicted"/>
<accession>A0ABR2KNN5</accession>
<dbReference type="InterPro" id="IPR032675">
    <property type="entry name" value="LRR_dom_sf"/>
</dbReference>
<dbReference type="EMBL" id="JAPFFF010000004">
    <property type="protein sequence ID" value="KAK8892676.1"/>
    <property type="molecule type" value="Genomic_DNA"/>
</dbReference>
<dbReference type="PANTHER" id="PTHR45661:SF3">
    <property type="entry name" value="IG-LIKE DOMAIN-CONTAINING PROTEIN"/>
    <property type="match status" value="1"/>
</dbReference>
<dbReference type="Gene3D" id="3.40.50.12480">
    <property type="match status" value="2"/>
</dbReference>
<dbReference type="Pfam" id="PF13306">
    <property type="entry name" value="LRR_5"/>
    <property type="match status" value="2"/>
</dbReference>
<gene>
    <name evidence="1" type="ORF">M9Y10_029916</name>
</gene>
<dbReference type="PANTHER" id="PTHR45661">
    <property type="entry name" value="SURFACE ANTIGEN"/>
    <property type="match status" value="1"/>
</dbReference>
<dbReference type="InterPro" id="IPR036770">
    <property type="entry name" value="Ankyrin_rpt-contain_sf"/>
</dbReference>
<dbReference type="InterPro" id="IPR026906">
    <property type="entry name" value="LRR_5"/>
</dbReference>
<comment type="caution">
    <text evidence="1">The sequence shown here is derived from an EMBL/GenBank/DDBJ whole genome shotgun (WGS) entry which is preliminary data.</text>
</comment>
<name>A0ABR2KNN5_9EUKA</name>
<evidence type="ECO:0000313" key="1">
    <source>
        <dbReference type="EMBL" id="KAK8892676.1"/>
    </source>
</evidence>
<keyword evidence="2" id="KW-1185">Reference proteome</keyword>
<dbReference type="SUPFAM" id="SSF48403">
    <property type="entry name" value="Ankyrin repeat"/>
    <property type="match status" value="1"/>
</dbReference>
<dbReference type="Gene3D" id="3.80.10.10">
    <property type="entry name" value="Ribonuclease Inhibitor"/>
    <property type="match status" value="4"/>
</dbReference>
<dbReference type="Proteomes" id="UP001470230">
    <property type="component" value="Unassembled WGS sequence"/>
</dbReference>